<accession>A0A3N6MPK9</accession>
<gene>
    <name evidence="2" type="ORF">EA473_01360</name>
</gene>
<comment type="caution">
    <text evidence="2">The sequence shown here is derived from an EMBL/GenBank/DDBJ whole genome shotgun (WGS) entry which is preliminary data.</text>
</comment>
<dbReference type="EMBL" id="REGA01000001">
    <property type="protein sequence ID" value="RQG98101.1"/>
    <property type="molecule type" value="Genomic_DNA"/>
</dbReference>
<keyword evidence="3" id="KW-1185">Reference proteome</keyword>
<reference evidence="2 3" key="1">
    <citation type="submission" date="2018-10" db="EMBL/GenBank/DDBJ databases">
        <title>Natrarchaeobius chitinivorans gen. nov., sp. nov., and Natrarchaeobius haloalkaliphilus sp. nov., alkaliphilic, chitin-utilizing haloarchaea from hypersaline alkaline lakes.</title>
        <authorList>
            <person name="Sorokin D.Y."/>
            <person name="Elcheninov A.G."/>
            <person name="Kostrikina N.A."/>
            <person name="Bale N.J."/>
            <person name="Sinninghe Damste J.S."/>
            <person name="Khijniak T.V."/>
            <person name="Kublanov I.V."/>
            <person name="Toshchakov S.V."/>
        </authorList>
    </citation>
    <scope>NUCLEOTIDE SEQUENCE [LARGE SCALE GENOMIC DNA]</scope>
    <source>
        <strain evidence="2 3">AArcht4T</strain>
    </source>
</reference>
<dbReference type="Gene3D" id="1.10.10.10">
    <property type="entry name" value="Winged helix-like DNA-binding domain superfamily/Winged helix DNA-binding domain"/>
    <property type="match status" value="1"/>
</dbReference>
<evidence type="ECO:0000313" key="2">
    <source>
        <dbReference type="EMBL" id="RQG98101.1"/>
    </source>
</evidence>
<name>A0A3N6MPK9_NATCH</name>
<dbReference type="InterPro" id="IPR036388">
    <property type="entry name" value="WH-like_DNA-bd_sf"/>
</dbReference>
<evidence type="ECO:0000313" key="3">
    <source>
        <dbReference type="Proteomes" id="UP000282323"/>
    </source>
</evidence>
<dbReference type="Proteomes" id="UP000282323">
    <property type="component" value="Unassembled WGS sequence"/>
</dbReference>
<dbReference type="RefSeq" id="WP_124193859.1">
    <property type="nucleotide sequence ID" value="NZ_REGA01000001.1"/>
</dbReference>
<protein>
    <recommendedName>
        <fullName evidence="1">DUF7344 domain-containing protein</fullName>
    </recommendedName>
</protein>
<feature type="domain" description="DUF7344" evidence="1">
    <location>
        <begin position="37"/>
        <end position="115"/>
    </location>
</feature>
<proteinExistence type="predicted"/>
<evidence type="ECO:0000259" key="1">
    <source>
        <dbReference type="Pfam" id="PF24035"/>
    </source>
</evidence>
<dbReference type="AlphaFoldDB" id="A0A3N6MPK9"/>
<dbReference type="Pfam" id="PF24035">
    <property type="entry name" value="DUF7344"/>
    <property type="match status" value="1"/>
</dbReference>
<dbReference type="OrthoDB" id="203053at2157"/>
<organism evidence="2 3">
    <name type="scientific">Natrarchaeobius chitinivorans</name>
    <dbReference type="NCBI Taxonomy" id="1679083"/>
    <lineage>
        <taxon>Archaea</taxon>
        <taxon>Methanobacteriati</taxon>
        <taxon>Methanobacteriota</taxon>
        <taxon>Stenosarchaea group</taxon>
        <taxon>Halobacteria</taxon>
        <taxon>Halobacteriales</taxon>
        <taxon>Natrialbaceae</taxon>
        <taxon>Natrarchaeobius</taxon>
    </lineage>
</organism>
<sequence>MTSTPHPEFNCAEFVLAVLDWLESRENAPEAIDTSLELLANSRRRVFLRVMRTYEEPLTLPDAAEEVAVRETGVSVPELSAEHVADVYISLYHDHLPRLVDAGLLEYDQERDLVSPAEISETSFDV</sequence>
<dbReference type="InterPro" id="IPR055768">
    <property type="entry name" value="DUF7344"/>
</dbReference>